<reference evidence="5" key="1">
    <citation type="submission" date="2021-01" db="EMBL/GenBank/DDBJ databases">
        <authorList>
            <person name="Corre E."/>
            <person name="Pelletier E."/>
            <person name="Niang G."/>
            <person name="Scheremetjew M."/>
            <person name="Finn R."/>
            <person name="Kale V."/>
            <person name="Holt S."/>
            <person name="Cochrane G."/>
            <person name="Meng A."/>
            <person name="Brown T."/>
            <person name="Cohen L."/>
        </authorList>
    </citation>
    <scope>NUCLEOTIDE SEQUENCE</scope>
    <source>
        <strain evidence="5">CCMP2877</strain>
    </source>
</reference>
<dbReference type="PROSITE" id="PS50056">
    <property type="entry name" value="TYR_PHOSPHATASE_2"/>
    <property type="match status" value="1"/>
</dbReference>
<evidence type="ECO:0000259" key="3">
    <source>
        <dbReference type="PROSITE" id="PS50056"/>
    </source>
</evidence>
<accession>A0A7S1TW21</accession>
<keyword evidence="1" id="KW-0378">Hydrolase</keyword>
<evidence type="ECO:0000256" key="2">
    <source>
        <dbReference type="SAM" id="MobiDB-lite"/>
    </source>
</evidence>
<sequence>MLTDEDIPVGPLSERWHAVWCCPSCCCACNPCFHFCRKAVSNKKRRYYRDGFDLDLTYLTRRVIVHGFPATGLEHFFRNPRYELRRFLETKHAGHYRMYNFCCEPGRSYDPAVFEGRVERYPFRDHSVPPLEAIVAFNESAKAWLDADPANVVNVHCKAGKGRAGLMSIMLLFRNGDFDSIIEAREHYDATRVSNGRGLTVPSQQRYAHYYERLWRETWKYAGSMADAQGGHELTKKLPDQPRIYISAIEVVSPGPWYEGKSLEYIVLRAEHNTPEVQWRSGAAEQLKWDFPRGLMVQRNFCVKVSTPKSCCKKAKRVFEVWQNTAFLEVAPGTNYIEIRRSEVDTKRKIARKMNDDFRLRIYLADQTMKEGFVRERKQPLSPQASPARGGTRIASSLEVDGDAKEFDPAKADVEQTMQQTRL</sequence>
<feature type="region of interest" description="Disordered" evidence="2">
    <location>
        <begin position="374"/>
        <end position="423"/>
    </location>
</feature>
<organism evidence="5">
    <name type="scientific">Phaeomonas parva</name>
    <dbReference type="NCBI Taxonomy" id="124430"/>
    <lineage>
        <taxon>Eukaryota</taxon>
        <taxon>Sar</taxon>
        <taxon>Stramenopiles</taxon>
        <taxon>Ochrophyta</taxon>
        <taxon>Pinguiophyceae</taxon>
        <taxon>Pinguiochrysidales</taxon>
        <taxon>Pinguiochrysidaceae</taxon>
        <taxon>Phaeomonas</taxon>
    </lineage>
</organism>
<evidence type="ECO:0000256" key="1">
    <source>
        <dbReference type="ARBA" id="ARBA00022801"/>
    </source>
</evidence>
<dbReference type="InterPro" id="IPR051281">
    <property type="entry name" value="Dual-spec_lipid-protein_phosph"/>
</dbReference>
<dbReference type="EMBL" id="HBGJ01008268">
    <property type="protein sequence ID" value="CAD9246849.1"/>
    <property type="molecule type" value="Transcribed_RNA"/>
</dbReference>
<dbReference type="AlphaFoldDB" id="A0A7S1TW21"/>
<feature type="domain" description="Tyrosine specific protein phosphatases" evidence="3">
    <location>
        <begin position="135"/>
        <end position="206"/>
    </location>
</feature>
<gene>
    <name evidence="5" type="ORF">PPAR1163_LOCUS5201</name>
</gene>
<dbReference type="InterPro" id="IPR029023">
    <property type="entry name" value="Tensin_phosphatase"/>
</dbReference>
<evidence type="ECO:0008006" key="6">
    <source>
        <dbReference type="Google" id="ProtNLM"/>
    </source>
</evidence>
<dbReference type="GO" id="GO:0016314">
    <property type="term" value="F:phosphatidylinositol-3,4,5-trisphosphate 3-phosphatase activity"/>
    <property type="evidence" value="ECO:0007669"/>
    <property type="project" value="TreeGrafter"/>
</dbReference>
<proteinExistence type="predicted"/>
<dbReference type="PANTHER" id="PTHR12305">
    <property type="entry name" value="PHOSPHATASE WITH HOMOLOGY TO TENSIN"/>
    <property type="match status" value="1"/>
</dbReference>
<protein>
    <recommendedName>
        <fullName evidence="6">Phosphatidylinositol-3,4,5-trisphosphate 3-phosphatase</fullName>
    </recommendedName>
</protein>
<feature type="compositionally biased region" description="Basic and acidic residues" evidence="2">
    <location>
        <begin position="402"/>
        <end position="414"/>
    </location>
</feature>
<dbReference type="SUPFAM" id="SSF52799">
    <property type="entry name" value="(Phosphotyrosine protein) phosphatases II"/>
    <property type="match status" value="1"/>
</dbReference>
<feature type="domain" description="Phosphatase tensin-type" evidence="4">
    <location>
        <begin position="45"/>
        <end position="218"/>
    </location>
</feature>
<dbReference type="InterPro" id="IPR029021">
    <property type="entry name" value="Prot-tyrosine_phosphatase-like"/>
</dbReference>
<dbReference type="PROSITE" id="PS51181">
    <property type="entry name" value="PPASE_TENSIN"/>
    <property type="match status" value="1"/>
</dbReference>
<evidence type="ECO:0000259" key="4">
    <source>
        <dbReference type="PROSITE" id="PS51181"/>
    </source>
</evidence>
<evidence type="ECO:0000313" key="5">
    <source>
        <dbReference type="EMBL" id="CAD9246849.1"/>
    </source>
</evidence>
<dbReference type="Gene3D" id="3.90.190.10">
    <property type="entry name" value="Protein tyrosine phosphatase superfamily"/>
    <property type="match status" value="1"/>
</dbReference>
<dbReference type="GO" id="GO:0005829">
    <property type="term" value="C:cytosol"/>
    <property type="evidence" value="ECO:0007669"/>
    <property type="project" value="TreeGrafter"/>
</dbReference>
<dbReference type="InterPro" id="IPR000387">
    <property type="entry name" value="Tyr_Pase_dom"/>
</dbReference>
<dbReference type="Gene3D" id="2.60.40.1110">
    <property type="match status" value="1"/>
</dbReference>
<name>A0A7S1TW21_9STRA</name>